<dbReference type="AlphaFoldDB" id="G0UNE7"/>
<evidence type="ECO:0000313" key="1">
    <source>
        <dbReference type="EMBL" id="CCC90907.1"/>
    </source>
</evidence>
<name>G0UNE7_TRYCI</name>
<protein>
    <submittedName>
        <fullName evidence="1">Uncharacterized protein TCIL3000_6_1390</fullName>
    </submittedName>
</protein>
<proteinExistence type="predicted"/>
<organism evidence="1">
    <name type="scientific">Trypanosoma congolense (strain IL3000)</name>
    <dbReference type="NCBI Taxonomy" id="1068625"/>
    <lineage>
        <taxon>Eukaryota</taxon>
        <taxon>Discoba</taxon>
        <taxon>Euglenozoa</taxon>
        <taxon>Kinetoplastea</taxon>
        <taxon>Metakinetoplastina</taxon>
        <taxon>Trypanosomatida</taxon>
        <taxon>Trypanosomatidae</taxon>
        <taxon>Trypanosoma</taxon>
        <taxon>Nannomonas</taxon>
    </lineage>
</organism>
<reference evidence="1" key="1">
    <citation type="journal article" date="2012" name="Proc. Natl. Acad. Sci. U.S.A.">
        <title>Antigenic diversity is generated by distinct evolutionary mechanisms in African trypanosome species.</title>
        <authorList>
            <person name="Jackson A.P."/>
            <person name="Berry A."/>
            <person name="Aslett M."/>
            <person name="Allison H.C."/>
            <person name="Burton P."/>
            <person name="Vavrova-Anderson J."/>
            <person name="Brown R."/>
            <person name="Browne H."/>
            <person name="Corton N."/>
            <person name="Hauser H."/>
            <person name="Gamble J."/>
            <person name="Gilderthorp R."/>
            <person name="Marcello L."/>
            <person name="McQuillan J."/>
            <person name="Otto T.D."/>
            <person name="Quail M.A."/>
            <person name="Sanders M.J."/>
            <person name="van Tonder A."/>
            <person name="Ginger M.L."/>
            <person name="Field M.C."/>
            <person name="Barry J.D."/>
            <person name="Hertz-Fowler C."/>
            <person name="Berriman M."/>
        </authorList>
    </citation>
    <scope>NUCLEOTIDE SEQUENCE</scope>
    <source>
        <strain evidence="1">IL3000</strain>
    </source>
</reference>
<accession>G0UNE7</accession>
<dbReference type="EMBL" id="HE575319">
    <property type="protein sequence ID" value="CCC90907.1"/>
    <property type="molecule type" value="Genomic_DNA"/>
</dbReference>
<gene>
    <name evidence="1" type="ORF">TCIL3000_6_1390</name>
</gene>
<dbReference type="VEuPathDB" id="TriTrypDB:TcIL3000_6_1390"/>
<sequence length="182" mass="21197">MEPPFRCFKVANKVVNKKKKKQVYTKASAPKELTGEEYRQTHVCQTPITQVQTQDTLFVRAIHGATHCPFQVHSVHTSSFFNYSRNSPRRGGHNLYPQQTNQKSTMQQIAKITIPPSHTHTHHWSEATRLRDERTIMTAQQQQNQNLSQMSQFEVEKKIDAMIKWLTVERLPNLHKSIFFLA</sequence>